<dbReference type="Gene3D" id="3.40.50.720">
    <property type="entry name" value="NAD(P)-binding Rossmann-like Domain"/>
    <property type="match status" value="1"/>
</dbReference>
<gene>
    <name evidence="14" type="ORF">EV193_101771</name>
</gene>
<evidence type="ECO:0000256" key="12">
    <source>
        <dbReference type="SAM" id="MobiDB-lite"/>
    </source>
</evidence>
<evidence type="ECO:0000313" key="15">
    <source>
        <dbReference type="Proteomes" id="UP000294257"/>
    </source>
</evidence>
<dbReference type="InterPro" id="IPR036291">
    <property type="entry name" value="NAD(P)-bd_dom_sf"/>
</dbReference>
<evidence type="ECO:0000256" key="9">
    <source>
        <dbReference type="ARBA" id="ARBA00023235"/>
    </source>
</evidence>
<dbReference type="Proteomes" id="UP000294257">
    <property type="component" value="Unassembled WGS sequence"/>
</dbReference>
<dbReference type="EMBL" id="SGWQ01000001">
    <property type="protein sequence ID" value="RZS44891.1"/>
    <property type="molecule type" value="Genomic_DNA"/>
</dbReference>
<evidence type="ECO:0000256" key="7">
    <source>
        <dbReference type="ARBA" id="ARBA00023027"/>
    </source>
</evidence>
<keyword evidence="8" id="KW-0119">Carbohydrate metabolism</keyword>
<comment type="pathway">
    <text evidence="3">Carbohydrate metabolism; galactose metabolism.</text>
</comment>
<keyword evidence="8" id="KW-0299">Galactose metabolism</keyword>
<feature type="domain" description="NAD-dependent epimerase/dehydratase" evidence="13">
    <location>
        <begin position="2"/>
        <end position="77"/>
    </location>
</feature>
<dbReference type="Pfam" id="PF01370">
    <property type="entry name" value="Epimerase"/>
    <property type="match status" value="1"/>
</dbReference>
<keyword evidence="7" id="KW-0520">NAD</keyword>
<feature type="compositionally biased region" description="Polar residues" evidence="12">
    <location>
        <begin position="93"/>
        <end position="105"/>
    </location>
</feature>
<dbReference type="GO" id="GO:0006012">
    <property type="term" value="P:galactose metabolic process"/>
    <property type="evidence" value="ECO:0007669"/>
    <property type="project" value="UniProtKB-KW"/>
</dbReference>
<comment type="catalytic activity">
    <reaction evidence="1">
        <text>UDP-alpha-D-glucose = UDP-alpha-D-galactose</text>
        <dbReference type="Rhea" id="RHEA:22168"/>
        <dbReference type="ChEBI" id="CHEBI:58885"/>
        <dbReference type="ChEBI" id="CHEBI:66914"/>
        <dbReference type="EC" id="5.1.3.2"/>
    </reaction>
</comment>
<dbReference type="PANTHER" id="PTHR43725:SF47">
    <property type="entry name" value="UDP-GLUCOSE 4-EPIMERASE"/>
    <property type="match status" value="1"/>
</dbReference>
<comment type="similarity">
    <text evidence="4">Belongs to the NAD(P)-dependent epimerase/dehydratase family.</text>
</comment>
<evidence type="ECO:0000256" key="6">
    <source>
        <dbReference type="ARBA" id="ARBA00018569"/>
    </source>
</evidence>
<keyword evidence="15" id="KW-1185">Reference proteome</keyword>
<dbReference type="EC" id="5.1.3.2" evidence="5"/>
<evidence type="ECO:0000259" key="13">
    <source>
        <dbReference type="Pfam" id="PF01370"/>
    </source>
</evidence>
<dbReference type="PANTHER" id="PTHR43725">
    <property type="entry name" value="UDP-GLUCOSE 4-EPIMERASE"/>
    <property type="match status" value="1"/>
</dbReference>
<evidence type="ECO:0000256" key="11">
    <source>
        <dbReference type="ARBA" id="ARBA00033067"/>
    </source>
</evidence>
<name>A0A4Q7L8B4_9PSEU</name>
<feature type="region of interest" description="Disordered" evidence="12">
    <location>
        <begin position="82"/>
        <end position="105"/>
    </location>
</feature>
<keyword evidence="9" id="KW-0413">Isomerase</keyword>
<sequence>MILVTGGLGFIGSHTVRALLDLGESAVLVQRRAVGVPADLVGEQVVMEQADITDLEALRDIGARHKITGIVHLAGSVPWPPGPDEPIAGARTACSTSCRSPRTGV</sequence>
<organism evidence="14 15">
    <name type="scientific">Herbihabitans rhizosphaerae</name>
    <dbReference type="NCBI Taxonomy" id="1872711"/>
    <lineage>
        <taxon>Bacteria</taxon>
        <taxon>Bacillati</taxon>
        <taxon>Actinomycetota</taxon>
        <taxon>Actinomycetes</taxon>
        <taxon>Pseudonocardiales</taxon>
        <taxon>Pseudonocardiaceae</taxon>
        <taxon>Herbihabitans</taxon>
    </lineage>
</organism>
<dbReference type="SUPFAM" id="SSF51735">
    <property type="entry name" value="NAD(P)-binding Rossmann-fold domains"/>
    <property type="match status" value="1"/>
</dbReference>
<protein>
    <recommendedName>
        <fullName evidence="6">UDP-glucose 4-epimerase</fullName>
        <ecNumber evidence="5">5.1.3.2</ecNumber>
    </recommendedName>
    <alternativeName>
        <fullName evidence="11">Galactowaldenase</fullName>
    </alternativeName>
    <alternativeName>
        <fullName evidence="10">UDP-galactose 4-epimerase</fullName>
    </alternativeName>
</protein>
<dbReference type="AlphaFoldDB" id="A0A4Q7L8B4"/>
<proteinExistence type="inferred from homology"/>
<dbReference type="GO" id="GO:0005829">
    <property type="term" value="C:cytosol"/>
    <property type="evidence" value="ECO:0007669"/>
    <property type="project" value="TreeGrafter"/>
</dbReference>
<reference evidence="14 15" key="1">
    <citation type="submission" date="2019-02" db="EMBL/GenBank/DDBJ databases">
        <title>Genomic Encyclopedia of Type Strains, Phase IV (KMG-IV): sequencing the most valuable type-strain genomes for metagenomic binning, comparative biology and taxonomic classification.</title>
        <authorList>
            <person name="Goeker M."/>
        </authorList>
    </citation>
    <scope>NUCLEOTIDE SEQUENCE [LARGE SCALE GENOMIC DNA]</scope>
    <source>
        <strain evidence="14 15">DSM 101727</strain>
    </source>
</reference>
<evidence type="ECO:0000256" key="1">
    <source>
        <dbReference type="ARBA" id="ARBA00000083"/>
    </source>
</evidence>
<dbReference type="GO" id="GO:0003978">
    <property type="term" value="F:UDP-glucose 4-epimerase activity"/>
    <property type="evidence" value="ECO:0007669"/>
    <property type="project" value="UniProtKB-EC"/>
</dbReference>
<comment type="cofactor">
    <cofactor evidence="2">
        <name>NAD(+)</name>
        <dbReference type="ChEBI" id="CHEBI:57540"/>
    </cofactor>
</comment>
<comment type="caution">
    <text evidence="14">The sequence shown here is derived from an EMBL/GenBank/DDBJ whole genome shotgun (WGS) entry which is preliminary data.</text>
</comment>
<evidence type="ECO:0000256" key="10">
    <source>
        <dbReference type="ARBA" id="ARBA00031367"/>
    </source>
</evidence>
<evidence type="ECO:0000256" key="3">
    <source>
        <dbReference type="ARBA" id="ARBA00004947"/>
    </source>
</evidence>
<evidence type="ECO:0000256" key="5">
    <source>
        <dbReference type="ARBA" id="ARBA00013189"/>
    </source>
</evidence>
<accession>A0A4Q7L8B4</accession>
<evidence type="ECO:0000256" key="2">
    <source>
        <dbReference type="ARBA" id="ARBA00001911"/>
    </source>
</evidence>
<evidence type="ECO:0000256" key="8">
    <source>
        <dbReference type="ARBA" id="ARBA00023144"/>
    </source>
</evidence>
<evidence type="ECO:0000256" key="4">
    <source>
        <dbReference type="ARBA" id="ARBA00007637"/>
    </source>
</evidence>
<evidence type="ECO:0000313" key="14">
    <source>
        <dbReference type="EMBL" id="RZS44891.1"/>
    </source>
</evidence>
<dbReference type="InterPro" id="IPR001509">
    <property type="entry name" value="Epimerase_deHydtase"/>
</dbReference>